<dbReference type="KEGG" id="ela:UCREL1_2245"/>
<comment type="similarity">
    <text evidence="2">Belongs to the cytochrome P450 family.</text>
</comment>
<dbReference type="GO" id="GO:0005506">
    <property type="term" value="F:iron ion binding"/>
    <property type="evidence" value="ECO:0007669"/>
    <property type="project" value="InterPro"/>
</dbReference>
<evidence type="ECO:0000256" key="1">
    <source>
        <dbReference type="ARBA" id="ARBA00001971"/>
    </source>
</evidence>
<gene>
    <name evidence="9" type="ORF">UCREL1_2245</name>
</gene>
<keyword evidence="4 7" id="KW-0479">Metal-binding</keyword>
<dbReference type="eggNOG" id="KOG0684">
    <property type="taxonomic scope" value="Eukaryota"/>
</dbReference>
<evidence type="ECO:0000256" key="6">
    <source>
        <dbReference type="ARBA" id="ARBA00023033"/>
    </source>
</evidence>
<evidence type="ECO:0000256" key="5">
    <source>
        <dbReference type="ARBA" id="ARBA00023004"/>
    </source>
</evidence>
<dbReference type="GO" id="GO:0004497">
    <property type="term" value="F:monooxygenase activity"/>
    <property type="evidence" value="ECO:0007669"/>
    <property type="project" value="UniProtKB-KW"/>
</dbReference>
<keyword evidence="3 7" id="KW-0349">Heme</keyword>
<evidence type="ECO:0000313" key="9">
    <source>
        <dbReference type="EMBL" id="EMR70718.1"/>
    </source>
</evidence>
<protein>
    <submittedName>
        <fullName evidence="9">Putative cytochrome p450 6a1 protein</fullName>
    </submittedName>
</protein>
<feature type="binding site" description="axial binding residue" evidence="7">
    <location>
        <position position="454"/>
    </location>
    <ligand>
        <name>heme</name>
        <dbReference type="ChEBI" id="CHEBI:30413"/>
    </ligand>
    <ligandPart>
        <name>Fe</name>
        <dbReference type="ChEBI" id="CHEBI:18248"/>
    </ligandPart>
</feature>
<keyword evidence="8" id="KW-0472">Membrane</keyword>
<keyword evidence="6" id="KW-0560">Oxidoreductase</keyword>
<dbReference type="OMA" id="MFPWLPT"/>
<proteinExistence type="inferred from homology"/>
<dbReference type="EMBL" id="KB705796">
    <property type="protein sequence ID" value="EMR70718.1"/>
    <property type="molecule type" value="Genomic_DNA"/>
</dbReference>
<evidence type="ECO:0000256" key="4">
    <source>
        <dbReference type="ARBA" id="ARBA00022723"/>
    </source>
</evidence>
<keyword evidence="10" id="KW-1185">Reference proteome</keyword>
<feature type="transmembrane region" description="Helical" evidence="8">
    <location>
        <begin position="16"/>
        <end position="34"/>
    </location>
</feature>
<keyword evidence="8" id="KW-0812">Transmembrane</keyword>
<dbReference type="PRINTS" id="PR00465">
    <property type="entry name" value="EP450IV"/>
</dbReference>
<keyword evidence="6" id="KW-0503">Monooxygenase</keyword>
<evidence type="ECO:0000313" key="10">
    <source>
        <dbReference type="Proteomes" id="UP000012174"/>
    </source>
</evidence>
<dbReference type="Pfam" id="PF00067">
    <property type="entry name" value="p450"/>
    <property type="match status" value="1"/>
</dbReference>
<dbReference type="GO" id="GO:0020037">
    <property type="term" value="F:heme binding"/>
    <property type="evidence" value="ECO:0007669"/>
    <property type="project" value="InterPro"/>
</dbReference>
<dbReference type="InterPro" id="IPR036396">
    <property type="entry name" value="Cyt_P450_sf"/>
</dbReference>
<dbReference type="STRING" id="1287681.M7T1K4"/>
<keyword evidence="5 7" id="KW-0408">Iron</keyword>
<dbReference type="GO" id="GO:0016705">
    <property type="term" value="F:oxidoreductase activity, acting on paired donors, with incorporation or reduction of molecular oxygen"/>
    <property type="evidence" value="ECO:0007669"/>
    <property type="project" value="InterPro"/>
</dbReference>
<evidence type="ECO:0000256" key="2">
    <source>
        <dbReference type="ARBA" id="ARBA00010617"/>
    </source>
</evidence>
<dbReference type="OrthoDB" id="1055148at2759"/>
<comment type="cofactor">
    <cofactor evidence="1 7">
        <name>heme</name>
        <dbReference type="ChEBI" id="CHEBI:30413"/>
    </cofactor>
</comment>
<dbReference type="PANTHER" id="PTHR24304">
    <property type="entry name" value="CYTOCHROME P450 FAMILY 7"/>
    <property type="match status" value="1"/>
</dbReference>
<keyword evidence="8" id="KW-1133">Transmembrane helix</keyword>
<dbReference type="InterPro" id="IPR050529">
    <property type="entry name" value="CYP450_sterol_14alpha_dmase"/>
</dbReference>
<organism evidence="9 10">
    <name type="scientific">Eutypa lata (strain UCR-EL1)</name>
    <name type="common">Grapevine dieback disease fungus</name>
    <name type="synonym">Eutypa armeniacae</name>
    <dbReference type="NCBI Taxonomy" id="1287681"/>
    <lineage>
        <taxon>Eukaryota</taxon>
        <taxon>Fungi</taxon>
        <taxon>Dikarya</taxon>
        <taxon>Ascomycota</taxon>
        <taxon>Pezizomycotina</taxon>
        <taxon>Sordariomycetes</taxon>
        <taxon>Xylariomycetidae</taxon>
        <taxon>Xylariales</taxon>
        <taxon>Diatrypaceae</taxon>
        <taxon>Eutypa</taxon>
    </lineage>
</organism>
<accession>M7T1K4</accession>
<dbReference type="SUPFAM" id="SSF48264">
    <property type="entry name" value="Cytochrome P450"/>
    <property type="match status" value="1"/>
</dbReference>
<evidence type="ECO:0000256" key="3">
    <source>
        <dbReference type="ARBA" id="ARBA00022617"/>
    </source>
</evidence>
<dbReference type="InterPro" id="IPR002403">
    <property type="entry name" value="Cyt_P450_E_grp-IV"/>
</dbReference>
<dbReference type="Gene3D" id="1.10.630.10">
    <property type="entry name" value="Cytochrome P450"/>
    <property type="match status" value="1"/>
</dbReference>
<dbReference type="HOGENOM" id="CLU_033574_2_0_1"/>
<dbReference type="Proteomes" id="UP000012174">
    <property type="component" value="Unassembled WGS sequence"/>
</dbReference>
<sequence>MATITETLLNLEAWPASVWVVLLTGLATLATQLFRRPSLPKNAPGWWKGEDWPIAGALRFYSARRDYFRNAVKHSSTGNFSFYIGKKQIVGLSGPEGRKTFFDSRDLSFTEGFAELFTGQPIQSDMESFVPFFNKSLLWMIKRENFVKNLDVLTGDTLAAYKKLAAAAPASAPASKADPESEWKVTNPFDSMYRVVYQLTMRTVGADDIAADPALLRHTLALFERFETSGSTAKVVFPWFPTPRHLVRMWTGARLAMVFQRIIDGRKRTGKKGNDPLQFLIDQGASIKHIVAFQIGALFAGQINSGIHSSWIQIYLALDPDWKARVRAEVDASVARHRTSAAQTAADVLSGLTIEDWDSDFPLVDLCLRESIRMGLPGTGFRKNISGRDVPIGATGEVIPHGAFAAYLMDDVSMNAELYTEPERFDPGRFSEGRAEDRKMQHGYVGWGSGRHPCLGMKFAKLEIAIITVYFNALFDFELSDAAGNPTSELPAPVDRNQVQAERPKKPVYLRYKVREGAL</sequence>
<evidence type="ECO:0000256" key="8">
    <source>
        <dbReference type="SAM" id="Phobius"/>
    </source>
</evidence>
<dbReference type="InterPro" id="IPR001128">
    <property type="entry name" value="Cyt_P450"/>
</dbReference>
<dbReference type="PANTHER" id="PTHR24304:SF2">
    <property type="entry name" value="24-HYDROXYCHOLESTEROL 7-ALPHA-HYDROXYLASE"/>
    <property type="match status" value="1"/>
</dbReference>
<name>M7T1K4_EUTLA</name>
<reference evidence="10" key="1">
    <citation type="journal article" date="2013" name="Genome Announc.">
        <title>Draft genome sequence of the grapevine dieback fungus Eutypa lata UCR-EL1.</title>
        <authorList>
            <person name="Blanco-Ulate B."/>
            <person name="Rolshausen P.E."/>
            <person name="Cantu D."/>
        </authorList>
    </citation>
    <scope>NUCLEOTIDE SEQUENCE [LARGE SCALE GENOMIC DNA]</scope>
    <source>
        <strain evidence="10">UCR-EL1</strain>
    </source>
</reference>
<dbReference type="AlphaFoldDB" id="M7T1K4"/>
<evidence type="ECO:0000256" key="7">
    <source>
        <dbReference type="PIRSR" id="PIRSR602403-1"/>
    </source>
</evidence>